<dbReference type="EMBL" id="PIPQ01000001">
    <property type="protein sequence ID" value="RUO43939.1"/>
    <property type="molecule type" value="Genomic_DNA"/>
</dbReference>
<evidence type="ECO:0000313" key="2">
    <source>
        <dbReference type="EMBL" id="RUO43939.1"/>
    </source>
</evidence>
<dbReference type="AlphaFoldDB" id="A0A432X9A2"/>
<protein>
    <recommendedName>
        <fullName evidence="4">DUF2897 domain-containing protein</fullName>
    </recommendedName>
</protein>
<feature type="transmembrane region" description="Helical" evidence="1">
    <location>
        <begin position="6"/>
        <end position="26"/>
    </location>
</feature>
<keyword evidence="1" id="KW-1133">Transmembrane helix</keyword>
<sequence>MEPATLIQWAVYIGIAFVVFTAITGLDDIISKFTSGSPTKKELSERINALEVRIKELESNAQSR</sequence>
<evidence type="ECO:0000256" key="1">
    <source>
        <dbReference type="SAM" id="Phobius"/>
    </source>
</evidence>
<keyword evidence="1" id="KW-0472">Membrane</keyword>
<proteinExistence type="predicted"/>
<accession>A0A432X9A2</accession>
<gene>
    <name evidence="2" type="ORF">CWE15_01775</name>
</gene>
<name>A0A432X9A2_9GAMM</name>
<dbReference type="RefSeq" id="WP_126756333.1">
    <property type="nucleotide sequence ID" value="NZ_PIPQ01000001.1"/>
</dbReference>
<reference evidence="2 3" key="1">
    <citation type="journal article" date="2011" name="Front. Microbiol.">
        <title>Genomic signatures of strain selection and enhancement in Bacillus atrophaeus var. globigii, a historical biowarfare simulant.</title>
        <authorList>
            <person name="Gibbons H.S."/>
            <person name="Broomall S.M."/>
            <person name="McNew L.A."/>
            <person name="Daligault H."/>
            <person name="Chapman C."/>
            <person name="Bruce D."/>
            <person name="Karavis M."/>
            <person name="Krepps M."/>
            <person name="McGregor P.A."/>
            <person name="Hong C."/>
            <person name="Park K.H."/>
            <person name="Akmal A."/>
            <person name="Feldman A."/>
            <person name="Lin J.S."/>
            <person name="Chang W.E."/>
            <person name="Higgs B.W."/>
            <person name="Demirev P."/>
            <person name="Lindquist J."/>
            <person name="Liem A."/>
            <person name="Fochler E."/>
            <person name="Read T.D."/>
            <person name="Tapia R."/>
            <person name="Johnson S."/>
            <person name="Bishop-Lilly K.A."/>
            <person name="Detter C."/>
            <person name="Han C."/>
            <person name="Sozhamannan S."/>
            <person name="Rosenzweig C.N."/>
            <person name="Skowronski E.W."/>
        </authorList>
    </citation>
    <scope>NUCLEOTIDE SEQUENCE [LARGE SCALE GENOMIC DNA]</scope>
    <source>
        <strain evidence="2 3">AIT1</strain>
    </source>
</reference>
<organism evidence="2 3">
    <name type="scientific">Aliidiomarina taiwanensis</name>
    <dbReference type="NCBI Taxonomy" id="946228"/>
    <lineage>
        <taxon>Bacteria</taxon>
        <taxon>Pseudomonadati</taxon>
        <taxon>Pseudomonadota</taxon>
        <taxon>Gammaproteobacteria</taxon>
        <taxon>Alteromonadales</taxon>
        <taxon>Idiomarinaceae</taxon>
        <taxon>Aliidiomarina</taxon>
    </lineage>
</organism>
<evidence type="ECO:0008006" key="4">
    <source>
        <dbReference type="Google" id="ProtNLM"/>
    </source>
</evidence>
<dbReference type="Proteomes" id="UP000286976">
    <property type="component" value="Unassembled WGS sequence"/>
</dbReference>
<comment type="caution">
    <text evidence="2">The sequence shown here is derived from an EMBL/GenBank/DDBJ whole genome shotgun (WGS) entry which is preliminary data.</text>
</comment>
<evidence type="ECO:0000313" key="3">
    <source>
        <dbReference type="Proteomes" id="UP000286976"/>
    </source>
</evidence>
<keyword evidence="1" id="KW-0812">Transmembrane</keyword>
<keyword evidence="3" id="KW-1185">Reference proteome</keyword>